<feature type="region of interest" description="Disordered" evidence="3">
    <location>
        <begin position="78"/>
        <end position="107"/>
    </location>
</feature>
<dbReference type="Proteomes" id="UP000242886">
    <property type="component" value="Chromosome SDENCHOL"/>
</dbReference>
<sequence length="241" mass="24749">MNLINPMKHLPLTCAAGLLLAFGTASAATTATTAAKPAAAKPAYEQQYDADKKAANDRYAADRKICDEEKTSSIRMQCRRDAHDENQQALAAAKKKRDEAKKAAAQPAPAAASAAPAAAAATAAAASSAAICNECGKVIAINVGETKGKGGPIGLIAGGVAGAVLGHQVGGGRGKDIATIAGAAGGAYAGHKIEEKMTSSQTWSVSVRFENNEERSYTYDSDPKFVVGDKVKRADNGIVRY</sequence>
<dbReference type="RefSeq" id="WP_154716198.1">
    <property type="nucleotide sequence ID" value="NZ_LT837803.1"/>
</dbReference>
<feature type="domain" description="Glycine zipper 2TM" evidence="5">
    <location>
        <begin position="153"/>
        <end position="194"/>
    </location>
</feature>
<dbReference type="InterPro" id="IPR051407">
    <property type="entry name" value="Bact_OM_lipoprot/Surf_antigen"/>
</dbReference>
<evidence type="ECO:0000313" key="6">
    <source>
        <dbReference type="EMBL" id="SMB23955.1"/>
    </source>
</evidence>
<keyword evidence="7" id="KW-1185">Reference proteome</keyword>
<evidence type="ECO:0000256" key="3">
    <source>
        <dbReference type="SAM" id="MobiDB-lite"/>
    </source>
</evidence>
<dbReference type="GO" id="GO:0019867">
    <property type="term" value="C:outer membrane"/>
    <property type="evidence" value="ECO:0007669"/>
    <property type="project" value="InterPro"/>
</dbReference>
<evidence type="ECO:0000256" key="4">
    <source>
        <dbReference type="SAM" id="SignalP"/>
    </source>
</evidence>
<feature type="signal peptide" evidence="4">
    <location>
        <begin position="1"/>
        <end position="27"/>
    </location>
</feature>
<feature type="chain" id="PRO_5030755419" evidence="4">
    <location>
        <begin position="28"/>
        <end position="241"/>
    </location>
</feature>
<organism evidence="6 7">
    <name type="scientific">Sterolibacterium denitrificans</name>
    <dbReference type="NCBI Taxonomy" id="157592"/>
    <lineage>
        <taxon>Bacteria</taxon>
        <taxon>Pseudomonadati</taxon>
        <taxon>Pseudomonadota</taxon>
        <taxon>Betaproteobacteria</taxon>
        <taxon>Nitrosomonadales</taxon>
        <taxon>Sterolibacteriaceae</taxon>
        <taxon>Sterolibacterium</taxon>
    </lineage>
</organism>
<name>A0A7Z7HQ02_9PROT</name>
<keyword evidence="4" id="KW-0732">Signal</keyword>
<dbReference type="AlphaFoldDB" id="A0A7Z7HQ02"/>
<evidence type="ECO:0000313" key="7">
    <source>
        <dbReference type="Proteomes" id="UP000242886"/>
    </source>
</evidence>
<protein>
    <submittedName>
        <fullName evidence="6">17 kDa surface antigen</fullName>
    </submittedName>
</protein>
<dbReference type="PANTHER" id="PTHR35603">
    <property type="match status" value="1"/>
</dbReference>
<accession>A0A7Z7HQ02</accession>
<dbReference type="PANTHER" id="PTHR35603:SF2">
    <property type="entry name" value="OUTER MEMBRANE LIPOPROTEIN"/>
    <property type="match status" value="1"/>
</dbReference>
<dbReference type="InterPro" id="IPR008816">
    <property type="entry name" value="Gly_zipper_2TM_dom"/>
</dbReference>
<dbReference type="Pfam" id="PF05433">
    <property type="entry name" value="Rick_17kDa_Anti"/>
    <property type="match status" value="1"/>
</dbReference>
<keyword evidence="2" id="KW-0472">Membrane</keyword>
<proteinExistence type="predicted"/>
<reference evidence="6" key="1">
    <citation type="submission" date="2017-03" db="EMBL/GenBank/DDBJ databases">
        <authorList>
            <consortium name="AG Boll"/>
        </authorList>
    </citation>
    <scope>NUCLEOTIDE SEQUENCE [LARGE SCALE GENOMIC DNA]</scope>
    <source>
        <strain evidence="6">Chol</strain>
    </source>
</reference>
<comment type="subcellular location">
    <subcellularLocation>
        <location evidence="1">Membrane</location>
    </subcellularLocation>
</comment>
<evidence type="ECO:0000256" key="1">
    <source>
        <dbReference type="ARBA" id="ARBA00004370"/>
    </source>
</evidence>
<evidence type="ECO:0000256" key="2">
    <source>
        <dbReference type="ARBA" id="ARBA00023136"/>
    </source>
</evidence>
<dbReference type="EMBL" id="LT837803">
    <property type="protein sequence ID" value="SMB23955.1"/>
    <property type="molecule type" value="Genomic_DNA"/>
</dbReference>
<gene>
    <name evidence="6" type="ORF">SDENCHOL_10958</name>
</gene>
<evidence type="ECO:0000259" key="5">
    <source>
        <dbReference type="Pfam" id="PF05433"/>
    </source>
</evidence>